<dbReference type="AlphaFoldDB" id="A0A5C6XF85"/>
<dbReference type="RefSeq" id="WP_146974094.1">
    <property type="nucleotide sequence ID" value="NZ_VOSL01000043.1"/>
</dbReference>
<evidence type="ECO:0000256" key="1">
    <source>
        <dbReference type="SAM" id="SignalP"/>
    </source>
</evidence>
<dbReference type="EMBL" id="VOSL01000043">
    <property type="protein sequence ID" value="TXD36777.1"/>
    <property type="molecule type" value="Genomic_DNA"/>
</dbReference>
<dbReference type="OrthoDB" id="5506895at2"/>
<organism evidence="2 3">
    <name type="scientific">Lujinxingia vulgaris</name>
    <dbReference type="NCBI Taxonomy" id="2600176"/>
    <lineage>
        <taxon>Bacteria</taxon>
        <taxon>Deltaproteobacteria</taxon>
        <taxon>Bradymonadales</taxon>
        <taxon>Lujinxingiaceae</taxon>
        <taxon>Lujinxingia</taxon>
    </lineage>
</organism>
<evidence type="ECO:0000313" key="2">
    <source>
        <dbReference type="EMBL" id="TXD36777.1"/>
    </source>
</evidence>
<name>A0A5C6XF85_9DELT</name>
<feature type="signal peptide" evidence="1">
    <location>
        <begin position="1"/>
        <end position="24"/>
    </location>
</feature>
<evidence type="ECO:0000313" key="3">
    <source>
        <dbReference type="Proteomes" id="UP000321046"/>
    </source>
</evidence>
<comment type="caution">
    <text evidence="2">The sequence shown here is derived from an EMBL/GenBank/DDBJ whole genome shotgun (WGS) entry which is preliminary data.</text>
</comment>
<gene>
    <name evidence="2" type="ORF">FRC96_08620</name>
</gene>
<feature type="chain" id="PRO_5022944079" evidence="1">
    <location>
        <begin position="25"/>
        <end position="196"/>
    </location>
</feature>
<sequence>MIALLTPRPLALIALLALCVACVSEDGTSPDRYDSAFFQPDEALASSEWSNSYSVAHTINGSGLPEGFGPADTHADYSGSNHWTTSDGDIEGAWATYSFNGPATMDTLYIWHHRSTMPPAYSEGYAIARFDVEFLDANGEQLLLLEDLAGEPDLASAAVYEFEEVEGVREVQIIVRENNGDEQVTGLAEVAFGLTR</sequence>
<dbReference type="Proteomes" id="UP000321046">
    <property type="component" value="Unassembled WGS sequence"/>
</dbReference>
<proteinExistence type="predicted"/>
<keyword evidence="1" id="KW-0732">Signal</keyword>
<reference evidence="2 3" key="1">
    <citation type="submission" date="2019-08" db="EMBL/GenBank/DDBJ databases">
        <title>Bradymonadales sp. TMQ2.</title>
        <authorList>
            <person name="Liang Q."/>
        </authorList>
    </citation>
    <scope>NUCLEOTIDE SEQUENCE [LARGE SCALE GENOMIC DNA]</scope>
    <source>
        <strain evidence="2 3">TMQ2</strain>
    </source>
</reference>
<accession>A0A5C6XF85</accession>
<protein>
    <submittedName>
        <fullName evidence="2">Uncharacterized protein</fullName>
    </submittedName>
</protein>